<proteinExistence type="predicted"/>
<evidence type="ECO:0000256" key="1">
    <source>
        <dbReference type="SAM" id="Phobius"/>
    </source>
</evidence>
<reference evidence="2 3" key="1">
    <citation type="submission" date="2017-11" db="EMBL/GenBank/DDBJ databases">
        <title>A major lineage of nontailed dsDNA viruses as unrecognized killers of marine bacteria.</title>
        <authorList>
            <person name="Kauffman K.M."/>
            <person name="Hussain F.A."/>
            <person name="Yang J."/>
            <person name="Arevalo P."/>
            <person name="Brown J.M."/>
            <person name="Chang W.K."/>
            <person name="VanInsberghe D."/>
            <person name="Elsherbini J."/>
            <person name="Cutler M.B."/>
            <person name="Kelly L."/>
            <person name="Polz M.F."/>
        </authorList>
    </citation>
    <scope>NUCLEOTIDE SEQUENCE [LARGE SCALE GENOMIC DNA]</scope>
</reference>
<accession>A0A2I7REQ7</accession>
<gene>
    <name evidence="2" type="ORF">NVP1169O_79</name>
</gene>
<keyword evidence="1" id="KW-0472">Membrane</keyword>
<evidence type="ECO:0000313" key="3">
    <source>
        <dbReference type="Proteomes" id="UP000267376"/>
    </source>
</evidence>
<dbReference type="Proteomes" id="UP000267376">
    <property type="component" value="Segment"/>
</dbReference>
<sequence length="68" mass="7465">MAFPVSSMFSFLGTLVPVLFPKNEFQPKRLGAVILFLIVCSVMVHVFGVETTGDVIELSSDAMKLTEE</sequence>
<name>A0A2I7REQ7_9CAUD</name>
<keyword evidence="1" id="KW-0812">Transmembrane</keyword>
<dbReference type="EMBL" id="MG592536">
    <property type="protein sequence ID" value="AUR92107.1"/>
    <property type="molecule type" value="Genomic_DNA"/>
</dbReference>
<protein>
    <submittedName>
        <fullName evidence="2">TMhelix containing protein</fullName>
    </submittedName>
</protein>
<organism evidence="2 3">
    <name type="scientific">Vibrio phage 1.169.O._10N.261.52.B1</name>
    <dbReference type="NCBI Taxonomy" id="1881213"/>
    <lineage>
        <taxon>Viruses</taxon>
        <taxon>Duplodnaviria</taxon>
        <taxon>Heunggongvirae</taxon>
        <taxon>Uroviricota</taxon>
        <taxon>Caudoviricetes</taxon>
        <taxon>Schitoviridae</taxon>
        <taxon>Mukerjeevirus</taxon>
        <taxon>Mukerjeevirus mv52B1</taxon>
    </lineage>
</organism>
<keyword evidence="3" id="KW-1185">Reference proteome</keyword>
<keyword evidence="1" id="KW-1133">Transmembrane helix</keyword>
<evidence type="ECO:0000313" key="2">
    <source>
        <dbReference type="EMBL" id="AUR92107.1"/>
    </source>
</evidence>
<feature type="transmembrane region" description="Helical" evidence="1">
    <location>
        <begin position="30"/>
        <end position="49"/>
    </location>
</feature>